<dbReference type="InterPro" id="IPR006652">
    <property type="entry name" value="Kelch_1"/>
</dbReference>
<sequence>MEVKKCLEQNCEFEAEYICQCTSPEAYLCKIHFINHCEISGRLHKFAPIFLIPIAETKEAILKFLAEKKSEHEKLKKKILNSFSQNLWNTENNFEDLLKKFESGSTELNDLFKKISQTNKLSKLEQDPILKLLSLSPDEAIEKVKTLVSVNSDSYSSEHALCELSQEIDKLIERSIKEKLEDIFESRFSKIEKILEKHDKKINSNKKMPDDKHTDIRSSYTDLLKEVKKNKKEFEDWKKATKLKRKKEMDAFNSQLLSLSEEINKRLSGLDEKQQISENSSLSSKINELKIKRSEILSNPIDPEIEWDFRKTCSLYENELRETCNSSQELNQAYKDYIITFHKRTSLYLTKEENNRTNLMIFDTKNEEEEVKPLDSSEVLNWDTCIAQIPNCELFCYGKAPSSGISLIIDENFRARTLPAGKPCAISSAIYYNRNVYCFGGLNPNGNISTLSKRFDLEGNRWVNLNPMPQGDCYCHCVTFKGNIFISGHANKNILRYSITSNSFTKIPFNFAAEKRKLLIKAERFYLIECGGKVYESEIGDENSWKQIGNSLISKNPAQVYYLYNKGAIYIVTSLKMERYFKFNLAQKVMVKI</sequence>
<dbReference type="InterPro" id="IPR011043">
    <property type="entry name" value="Gal_Oxase/kelch_b-propeller"/>
</dbReference>
<dbReference type="InterPro" id="IPR015915">
    <property type="entry name" value="Kelch-typ_b-propeller"/>
</dbReference>
<dbReference type="AlphaFoldDB" id="A0AAU9JUB1"/>
<reference evidence="1" key="1">
    <citation type="submission" date="2021-09" db="EMBL/GenBank/DDBJ databases">
        <authorList>
            <consortium name="AG Swart"/>
            <person name="Singh M."/>
            <person name="Singh A."/>
            <person name="Seah K."/>
            <person name="Emmerich C."/>
        </authorList>
    </citation>
    <scope>NUCLEOTIDE SEQUENCE</scope>
    <source>
        <strain evidence="1">ATCC30299</strain>
    </source>
</reference>
<dbReference type="Gene3D" id="2.120.10.80">
    <property type="entry name" value="Kelch-type beta propeller"/>
    <property type="match status" value="1"/>
</dbReference>
<name>A0AAU9JUB1_9CILI</name>
<organism evidence="1 2">
    <name type="scientific">Blepharisma stoltei</name>
    <dbReference type="NCBI Taxonomy" id="1481888"/>
    <lineage>
        <taxon>Eukaryota</taxon>
        <taxon>Sar</taxon>
        <taxon>Alveolata</taxon>
        <taxon>Ciliophora</taxon>
        <taxon>Postciliodesmatophora</taxon>
        <taxon>Heterotrichea</taxon>
        <taxon>Heterotrichida</taxon>
        <taxon>Blepharismidae</taxon>
        <taxon>Blepharisma</taxon>
    </lineage>
</organism>
<dbReference type="EMBL" id="CAJZBQ010000047">
    <property type="protein sequence ID" value="CAG9329195.1"/>
    <property type="molecule type" value="Genomic_DNA"/>
</dbReference>
<protein>
    <submittedName>
        <fullName evidence="1">Uncharacterized protein</fullName>
    </submittedName>
</protein>
<accession>A0AAU9JUB1</accession>
<comment type="caution">
    <text evidence="1">The sequence shown here is derived from an EMBL/GenBank/DDBJ whole genome shotgun (WGS) entry which is preliminary data.</text>
</comment>
<evidence type="ECO:0000313" key="2">
    <source>
        <dbReference type="Proteomes" id="UP001162131"/>
    </source>
</evidence>
<dbReference type="Proteomes" id="UP001162131">
    <property type="component" value="Unassembled WGS sequence"/>
</dbReference>
<evidence type="ECO:0000313" key="1">
    <source>
        <dbReference type="EMBL" id="CAG9329195.1"/>
    </source>
</evidence>
<proteinExistence type="predicted"/>
<keyword evidence="2" id="KW-1185">Reference proteome</keyword>
<dbReference type="SUPFAM" id="SSF50965">
    <property type="entry name" value="Galactose oxidase, central domain"/>
    <property type="match status" value="1"/>
</dbReference>
<gene>
    <name evidence="1" type="ORF">BSTOLATCC_MIC48023</name>
</gene>
<dbReference type="SMART" id="SM00612">
    <property type="entry name" value="Kelch"/>
    <property type="match status" value="1"/>
</dbReference>